<dbReference type="STRING" id="187868.SAMN05192589_10280"/>
<dbReference type="EMBL" id="FMZC01000002">
    <property type="protein sequence ID" value="SDC38821.1"/>
    <property type="molecule type" value="Genomic_DNA"/>
</dbReference>
<gene>
    <name evidence="1" type="ORF">SAMN05192589_10280</name>
</gene>
<name>A0A1G6L6M3_9BURK</name>
<dbReference type="RefSeq" id="WP_092740262.1">
    <property type="nucleotide sequence ID" value="NZ_FMZC01000002.1"/>
</dbReference>
<reference evidence="1 2" key="1">
    <citation type="submission" date="2016-10" db="EMBL/GenBank/DDBJ databases">
        <authorList>
            <person name="de Groot N.N."/>
        </authorList>
    </citation>
    <scope>NUCLEOTIDE SEQUENCE [LARGE SCALE GENOMIC DNA]</scope>
    <source>
        <strain evidence="1 2">DSM 16619</strain>
    </source>
</reference>
<accession>A0A1G6L6M3</accession>
<protein>
    <recommendedName>
        <fullName evidence="3">Tetratricopeptide repeat-containing protein</fullName>
    </recommendedName>
</protein>
<dbReference type="OrthoDB" id="8820787at2"/>
<evidence type="ECO:0000313" key="1">
    <source>
        <dbReference type="EMBL" id="SDC38821.1"/>
    </source>
</evidence>
<evidence type="ECO:0008006" key="3">
    <source>
        <dbReference type="Google" id="ProtNLM"/>
    </source>
</evidence>
<sequence length="143" mass="16636">MTAKSLPAHVHQEEMKCGMVYREAKGSGDYVLAEKMLLSVWNAYPDPKHLWDSSQSLIKDIADFYRERRDYAVAEQWAGELFKCDLLPYDAEPYIILGRIYLDSDRQDLAAQYLIKAYELGGRRGYVGEEPKYLKFALDQMKR</sequence>
<evidence type="ECO:0000313" key="2">
    <source>
        <dbReference type="Proteomes" id="UP000198781"/>
    </source>
</evidence>
<dbReference type="InterPro" id="IPR011990">
    <property type="entry name" value="TPR-like_helical_dom_sf"/>
</dbReference>
<organism evidence="1 2">
    <name type="scientific">Paracidovorax valerianellae</name>
    <dbReference type="NCBI Taxonomy" id="187868"/>
    <lineage>
        <taxon>Bacteria</taxon>
        <taxon>Pseudomonadati</taxon>
        <taxon>Pseudomonadota</taxon>
        <taxon>Betaproteobacteria</taxon>
        <taxon>Burkholderiales</taxon>
        <taxon>Comamonadaceae</taxon>
        <taxon>Paracidovorax</taxon>
    </lineage>
</organism>
<proteinExistence type="predicted"/>
<dbReference type="Gene3D" id="1.25.40.10">
    <property type="entry name" value="Tetratricopeptide repeat domain"/>
    <property type="match status" value="1"/>
</dbReference>
<dbReference type="AlphaFoldDB" id="A0A1G6L6M3"/>
<dbReference type="Proteomes" id="UP000198781">
    <property type="component" value="Unassembled WGS sequence"/>
</dbReference>
<keyword evidence="2" id="KW-1185">Reference proteome</keyword>